<gene>
    <name evidence="2" type="ORF">QRT03_24790</name>
</gene>
<dbReference type="RefSeq" id="WP_286055782.1">
    <property type="nucleotide sequence ID" value="NZ_JASVWF010000006.1"/>
</dbReference>
<protein>
    <submittedName>
        <fullName evidence="2">Thermonuclease family protein</fullName>
    </submittedName>
</protein>
<dbReference type="SUPFAM" id="SSF50199">
    <property type="entry name" value="Staphylococcal nuclease"/>
    <property type="match status" value="1"/>
</dbReference>
<evidence type="ECO:0000259" key="1">
    <source>
        <dbReference type="PROSITE" id="PS50830"/>
    </source>
</evidence>
<evidence type="ECO:0000313" key="3">
    <source>
        <dbReference type="Proteomes" id="UP001231924"/>
    </source>
</evidence>
<accession>A0ABT7MFI4</accession>
<reference evidence="2 3" key="1">
    <citation type="submission" date="2023-06" db="EMBL/GenBank/DDBJ databases">
        <title>Actinomycetospora Odt1-22.</title>
        <authorList>
            <person name="Supong K."/>
        </authorList>
    </citation>
    <scope>NUCLEOTIDE SEQUENCE [LARGE SCALE GENOMIC DNA]</scope>
    <source>
        <strain evidence="2 3">Odt1-22</strain>
    </source>
</reference>
<keyword evidence="3" id="KW-1185">Reference proteome</keyword>
<dbReference type="InterPro" id="IPR016071">
    <property type="entry name" value="Staphylococal_nuclease_OB-fold"/>
</dbReference>
<dbReference type="Proteomes" id="UP001231924">
    <property type="component" value="Unassembled WGS sequence"/>
</dbReference>
<proteinExistence type="predicted"/>
<feature type="domain" description="TNase-like" evidence="1">
    <location>
        <begin position="61"/>
        <end position="184"/>
    </location>
</feature>
<dbReference type="PROSITE" id="PS50830">
    <property type="entry name" value="TNASE_3"/>
    <property type="match status" value="1"/>
</dbReference>
<dbReference type="Gene3D" id="2.40.50.90">
    <property type="match status" value="1"/>
</dbReference>
<name>A0ABT7MFI4_9PSEU</name>
<sequence>MTTGTAPRVLLAMACLVGLLGAVAVLSGAVPVGPAGAAPPVAVGPAVSPAAAPDSLATAPTGEPATVLAVADPVTVDVRLEGGRTLRVRALGVQPPERCYADEALQFARTTLAGRAVMLVGDGRADRFSRALAWVSMPQGDYAVVAAEAGVVTTYAADAPRERMPAVRAAAARAEKAGRGLWGPPCTSGP</sequence>
<organism evidence="2 3">
    <name type="scientific">Actinomycetospora termitidis</name>
    <dbReference type="NCBI Taxonomy" id="3053470"/>
    <lineage>
        <taxon>Bacteria</taxon>
        <taxon>Bacillati</taxon>
        <taxon>Actinomycetota</taxon>
        <taxon>Actinomycetes</taxon>
        <taxon>Pseudonocardiales</taxon>
        <taxon>Pseudonocardiaceae</taxon>
        <taxon>Actinomycetospora</taxon>
    </lineage>
</organism>
<dbReference type="InterPro" id="IPR035437">
    <property type="entry name" value="SNase_OB-fold_sf"/>
</dbReference>
<dbReference type="EMBL" id="JASVWF010000006">
    <property type="protein sequence ID" value="MDL5159206.1"/>
    <property type="molecule type" value="Genomic_DNA"/>
</dbReference>
<evidence type="ECO:0000313" key="2">
    <source>
        <dbReference type="EMBL" id="MDL5159206.1"/>
    </source>
</evidence>
<dbReference type="SMART" id="SM00318">
    <property type="entry name" value="SNc"/>
    <property type="match status" value="1"/>
</dbReference>
<dbReference type="Pfam" id="PF00565">
    <property type="entry name" value="SNase"/>
    <property type="match status" value="1"/>
</dbReference>
<comment type="caution">
    <text evidence="2">The sequence shown here is derived from an EMBL/GenBank/DDBJ whole genome shotgun (WGS) entry which is preliminary data.</text>
</comment>